<reference evidence="1" key="1">
    <citation type="submission" date="2022-11" db="EMBL/GenBank/DDBJ databases">
        <title>beta-Carotene-producing bacterium, Jeongeuplla avenae sp. nov., alleviates the salt stress of Arabidopsis seedlings.</title>
        <authorList>
            <person name="Jiang L."/>
            <person name="Lee J."/>
        </authorList>
    </citation>
    <scope>NUCLEOTIDE SEQUENCE</scope>
    <source>
        <strain evidence="1">DY_R2A_6</strain>
    </source>
</reference>
<evidence type="ECO:0000313" key="2">
    <source>
        <dbReference type="Proteomes" id="UP001163223"/>
    </source>
</evidence>
<protein>
    <submittedName>
        <fullName evidence="1">Uncharacterized protein</fullName>
    </submittedName>
</protein>
<evidence type="ECO:0000313" key="1">
    <source>
        <dbReference type="EMBL" id="WAJ26637.1"/>
    </source>
</evidence>
<name>A0ACD4NIG0_9HYPH</name>
<keyword evidence="2" id="KW-1185">Reference proteome</keyword>
<organism evidence="1 2">
    <name type="scientific">Antarcticirhabdus aurantiaca</name>
    <dbReference type="NCBI Taxonomy" id="2606717"/>
    <lineage>
        <taxon>Bacteria</taxon>
        <taxon>Pseudomonadati</taxon>
        <taxon>Pseudomonadota</taxon>
        <taxon>Alphaproteobacteria</taxon>
        <taxon>Hyphomicrobiales</taxon>
        <taxon>Aurantimonadaceae</taxon>
        <taxon>Antarcticirhabdus</taxon>
    </lineage>
</organism>
<proteinExistence type="predicted"/>
<gene>
    <name evidence="1" type="ORF">OXU80_17385</name>
</gene>
<sequence>MRAICILVVGIALSACTQTRIERPYGNDMLPAGGASQSYGNDMLASAEVTAFQAVDAHLRYRDARIEYDARNCAIYQGIGPDGRVYRELLRNPDNTTICRP</sequence>
<dbReference type="Proteomes" id="UP001163223">
    <property type="component" value="Chromosome"/>
</dbReference>
<accession>A0ACD4NIG0</accession>
<dbReference type="EMBL" id="CP113520">
    <property type="protein sequence ID" value="WAJ26637.1"/>
    <property type="molecule type" value="Genomic_DNA"/>
</dbReference>